<dbReference type="GO" id="GO:0005524">
    <property type="term" value="F:ATP binding"/>
    <property type="evidence" value="ECO:0007669"/>
    <property type="project" value="InterPro"/>
</dbReference>
<dbReference type="Proteomes" id="UP000010556">
    <property type="component" value="Unassembled WGS sequence"/>
</dbReference>
<dbReference type="EMBL" id="KB099688">
    <property type="protein sequence ID" value="ELK38009.1"/>
    <property type="molecule type" value="Genomic_DNA"/>
</dbReference>
<dbReference type="GO" id="GO:0007018">
    <property type="term" value="P:microtubule-based movement"/>
    <property type="evidence" value="ECO:0007669"/>
    <property type="project" value="InterPro"/>
</dbReference>
<dbReference type="SUPFAM" id="SSF52540">
    <property type="entry name" value="P-loop containing nucleoside triphosphate hydrolases"/>
    <property type="match status" value="1"/>
</dbReference>
<dbReference type="Gene3D" id="3.40.50.300">
    <property type="entry name" value="P-loop containing nucleotide triphosphate hydrolases"/>
    <property type="match status" value="3"/>
</dbReference>
<feature type="domain" description="Dynein heavy chain hydrolytic ATP-binding dynein motor region" evidence="4">
    <location>
        <begin position="399"/>
        <end position="698"/>
    </location>
</feature>
<name>L5MHB6_MYODS</name>
<dbReference type="Pfam" id="PF08393">
    <property type="entry name" value="DHC_N2"/>
    <property type="match status" value="1"/>
</dbReference>
<comment type="similarity">
    <text evidence="1">Belongs to the dynein heavy chain family.</text>
</comment>
<dbReference type="Gene3D" id="1.10.8.710">
    <property type="match status" value="1"/>
</dbReference>
<evidence type="ECO:0000256" key="1">
    <source>
        <dbReference type="ARBA" id="ARBA00008887"/>
    </source>
</evidence>
<dbReference type="GO" id="GO:0051959">
    <property type="term" value="F:dynein light intermediate chain binding"/>
    <property type="evidence" value="ECO:0007669"/>
    <property type="project" value="InterPro"/>
</dbReference>
<protein>
    <submittedName>
        <fullName evidence="5">Dynein heavy chain 17, axonemal</fullName>
    </submittedName>
</protein>
<dbReference type="Pfam" id="PF12774">
    <property type="entry name" value="AAA_6"/>
    <property type="match status" value="1"/>
</dbReference>
<sequence length="777" mass="86793">MKTWDAFVGLDNTVKNMITSLRAVSDLQNPAIPLHGFPGRDGGAGRRNCPLSRGLGWARTCLSGRDRGVLVWNLLFSRPQVKFEMSEDTVLADLLQLNLHKFEDEVRNIVDKAVKESGMEKVLKVLDSTWSTMVFEHEPHPRTGTMMLRTDEVLVETLEDNQVQLQNLMMSKYLSHFLNEVTSWQQKLSTADSVISIWFEVQRTWSHLESIFVGSEDIRTQLPEESHKFDDIDKEFKALMEEAVKTPNVVEATNKPGLYEKLEDMKKRLAVCEKALAEYLETKRLAFPRFYFVSSADLLDILSNGNDPVEVALTCTQIWWTTEVGMAFARLEEGYENAIKDYNKKQISQLNVLITLLIGNLNAGDRMKIMTICTIDVHARDVVAKMITAKARPRGGGPSLHLIMGGAPAGPAGTGKTETTKDLGRALGTMVYVFNCSEQMDYKSCGNIYKGLAQTGAWGCFDEFNRISVEVLSVIAVQVKCVQDAIRAKKKTFNFLGEIIGLIPTVGIFITMNPGYAGRTELPENLKALFRPCAMVVPDFELICEIMLVAEGFLDARLLARKFITLYTLCKELLSKQDHYDWGLRAIKSVLVVAGSLKRGDPSRAEDQVLMRALRDFNIPKIVTDDLPVFMGLIGDLFPALEVPRKRDLNFEKIIKQSIVELKLQAEDSFVLKVVQLEELLQVRHSVFVIGNAGSGKSQAGLFSTIMRDLANITHEGPKWIVLDGDIDPMWIESLNTVMDDNKVRGALGLRDPPGPLSPSTLHSRREAGGGALHGRL</sequence>
<dbReference type="eggNOG" id="KOG3595">
    <property type="taxonomic scope" value="Eukaryota"/>
</dbReference>
<dbReference type="InterPro" id="IPR043157">
    <property type="entry name" value="Dynein_AAA1S"/>
</dbReference>
<evidence type="ECO:0000313" key="5">
    <source>
        <dbReference type="EMBL" id="ELK38009.1"/>
    </source>
</evidence>
<dbReference type="FunFam" id="3.40.50.300:FF:000219">
    <property type="entry name" value="Dynein axonemal heavy chain 17"/>
    <property type="match status" value="1"/>
</dbReference>
<proteinExistence type="inferred from homology"/>
<reference evidence="6" key="1">
    <citation type="journal article" date="2013" name="Science">
        <title>Comparative analysis of bat genomes provides insight into the evolution of flight and immunity.</title>
        <authorList>
            <person name="Zhang G."/>
            <person name="Cowled C."/>
            <person name="Shi Z."/>
            <person name="Huang Z."/>
            <person name="Bishop-Lilly K.A."/>
            <person name="Fang X."/>
            <person name="Wynne J.W."/>
            <person name="Xiong Z."/>
            <person name="Baker M.L."/>
            <person name="Zhao W."/>
            <person name="Tachedjian M."/>
            <person name="Zhu Y."/>
            <person name="Zhou P."/>
            <person name="Jiang X."/>
            <person name="Ng J."/>
            <person name="Yang L."/>
            <person name="Wu L."/>
            <person name="Xiao J."/>
            <person name="Feng Y."/>
            <person name="Chen Y."/>
            <person name="Sun X."/>
            <person name="Zhang Y."/>
            <person name="Marsh G.A."/>
            <person name="Crameri G."/>
            <person name="Broder C.C."/>
            <person name="Frey K.G."/>
            <person name="Wang L.F."/>
            <person name="Wang J."/>
        </authorList>
    </citation>
    <scope>NUCLEOTIDE SEQUENCE [LARGE SCALE GENOMIC DNA]</scope>
</reference>
<gene>
    <name evidence="5" type="ORF">MDA_GLEAN10004929</name>
</gene>
<dbReference type="FunFam" id="1.20.140.100:FF:000007">
    <property type="entry name" value="Dynein axonemal heavy chain 9"/>
    <property type="match status" value="1"/>
</dbReference>
<dbReference type="Gene3D" id="1.10.287.2620">
    <property type="match status" value="1"/>
</dbReference>
<feature type="region of interest" description="Disordered" evidence="2">
    <location>
        <begin position="747"/>
        <end position="777"/>
    </location>
</feature>
<evidence type="ECO:0000259" key="3">
    <source>
        <dbReference type="Pfam" id="PF08393"/>
    </source>
</evidence>
<dbReference type="InterPro" id="IPR042222">
    <property type="entry name" value="Dynein_2_N"/>
</dbReference>
<keyword evidence="6" id="KW-1185">Reference proteome</keyword>
<organism evidence="5 6">
    <name type="scientific">Myotis davidii</name>
    <name type="common">David's myotis</name>
    <dbReference type="NCBI Taxonomy" id="225400"/>
    <lineage>
        <taxon>Eukaryota</taxon>
        <taxon>Metazoa</taxon>
        <taxon>Chordata</taxon>
        <taxon>Craniata</taxon>
        <taxon>Vertebrata</taxon>
        <taxon>Euteleostomi</taxon>
        <taxon>Mammalia</taxon>
        <taxon>Eutheria</taxon>
        <taxon>Laurasiatheria</taxon>
        <taxon>Chiroptera</taxon>
        <taxon>Yangochiroptera</taxon>
        <taxon>Vespertilionidae</taxon>
        <taxon>Myotis</taxon>
    </lineage>
</organism>
<feature type="domain" description="Dynein heavy chain linker" evidence="3">
    <location>
        <begin position="72"/>
        <end position="311"/>
    </location>
</feature>
<evidence type="ECO:0000259" key="4">
    <source>
        <dbReference type="Pfam" id="PF12774"/>
    </source>
</evidence>
<dbReference type="GO" id="GO:0030286">
    <property type="term" value="C:dynein complex"/>
    <property type="evidence" value="ECO:0007669"/>
    <property type="project" value="InterPro"/>
</dbReference>
<dbReference type="FunFam" id="1.10.8.710:FF:000002">
    <property type="entry name" value="dynein heavy chain 17, axonemal"/>
    <property type="match status" value="1"/>
</dbReference>
<dbReference type="GO" id="GO:0045505">
    <property type="term" value="F:dynein intermediate chain binding"/>
    <property type="evidence" value="ECO:0007669"/>
    <property type="project" value="InterPro"/>
</dbReference>
<accession>L5MHB6</accession>
<dbReference type="InterPro" id="IPR035699">
    <property type="entry name" value="AAA_6"/>
</dbReference>
<dbReference type="InterPro" id="IPR026983">
    <property type="entry name" value="DHC"/>
</dbReference>
<dbReference type="Gene3D" id="1.20.58.1120">
    <property type="match status" value="1"/>
</dbReference>
<dbReference type="AlphaFoldDB" id="L5MHB6"/>
<dbReference type="PANTHER" id="PTHR45703">
    <property type="entry name" value="DYNEIN HEAVY CHAIN"/>
    <property type="match status" value="1"/>
</dbReference>
<dbReference type="InterPro" id="IPR027417">
    <property type="entry name" value="P-loop_NTPase"/>
</dbReference>
<evidence type="ECO:0000313" key="6">
    <source>
        <dbReference type="Proteomes" id="UP000010556"/>
    </source>
</evidence>
<dbReference type="Gene3D" id="1.20.140.100">
    <property type="entry name" value="Dynein heavy chain, N-terminal domain 2"/>
    <property type="match status" value="1"/>
</dbReference>
<dbReference type="PANTHER" id="PTHR45703:SF4">
    <property type="entry name" value="DYNEIN AXONEMAL HEAVY CHAIN 17"/>
    <property type="match status" value="1"/>
</dbReference>
<evidence type="ECO:0000256" key="2">
    <source>
        <dbReference type="SAM" id="MobiDB-lite"/>
    </source>
</evidence>
<dbReference type="InterPro" id="IPR013602">
    <property type="entry name" value="Dynein_heavy_linker"/>
</dbReference>